<organism evidence="8 9">
    <name type="scientific">Drouetiella hepatica Uher 2000/2452</name>
    <dbReference type="NCBI Taxonomy" id="904376"/>
    <lineage>
        <taxon>Bacteria</taxon>
        <taxon>Bacillati</taxon>
        <taxon>Cyanobacteriota</taxon>
        <taxon>Cyanophyceae</taxon>
        <taxon>Oculatellales</taxon>
        <taxon>Oculatellaceae</taxon>
        <taxon>Drouetiella</taxon>
    </lineage>
</organism>
<sequence>MGDVQGQYRASYRVLFLTLWLTLLVLAVKFWAGWTSRSLSILADFLHTLLDCFSILLSLSATASMQQSGQQSGQALRTHRQQHTVAVLLLAAFLGFIGFTMVAICLFHFRDFLASSTEAPELNVDLPLVFLLSAVVAVHICLVLFERYESSALRNPTLRHSANYILQGMWLTGLMLAGLIGISQGYLWLDPLLTIVLTLMLAPSLWRILKQQIPSLVHQMAIAPETLAQIAAQVEGVSDCPKVFSQGVIGDQLFIRLYLLLHPEFMSVAHLIGERLENILRERYGAVTKVYVRNIADKSMPWQNALNLDAKKRRKR</sequence>
<dbReference type="Proteomes" id="UP000757435">
    <property type="component" value="Unassembled WGS sequence"/>
</dbReference>
<dbReference type="GO" id="GO:0015341">
    <property type="term" value="F:zinc efflux antiporter activity"/>
    <property type="evidence" value="ECO:0007669"/>
    <property type="project" value="TreeGrafter"/>
</dbReference>
<evidence type="ECO:0000256" key="4">
    <source>
        <dbReference type="ARBA" id="ARBA00022989"/>
    </source>
</evidence>
<feature type="transmembrane region" description="Helical" evidence="6">
    <location>
        <begin position="85"/>
        <end position="109"/>
    </location>
</feature>
<evidence type="ECO:0000256" key="2">
    <source>
        <dbReference type="ARBA" id="ARBA00022448"/>
    </source>
</evidence>
<keyword evidence="4 6" id="KW-1133">Transmembrane helix</keyword>
<dbReference type="Gene3D" id="1.20.1510.10">
    <property type="entry name" value="Cation efflux protein transmembrane domain"/>
    <property type="match status" value="1"/>
</dbReference>
<keyword evidence="3 6" id="KW-0812">Transmembrane</keyword>
<dbReference type="SUPFAM" id="SSF161111">
    <property type="entry name" value="Cation efflux protein transmembrane domain-like"/>
    <property type="match status" value="1"/>
</dbReference>
<accession>A0A951Q9C1</accession>
<evidence type="ECO:0000256" key="1">
    <source>
        <dbReference type="ARBA" id="ARBA00004141"/>
    </source>
</evidence>
<dbReference type="GO" id="GO:0015086">
    <property type="term" value="F:cadmium ion transmembrane transporter activity"/>
    <property type="evidence" value="ECO:0007669"/>
    <property type="project" value="TreeGrafter"/>
</dbReference>
<dbReference type="InterPro" id="IPR027469">
    <property type="entry name" value="Cation_efflux_TMD_sf"/>
</dbReference>
<feature type="transmembrane region" description="Helical" evidence="6">
    <location>
        <begin position="12"/>
        <end position="33"/>
    </location>
</feature>
<gene>
    <name evidence="8" type="ORF">KME15_08085</name>
</gene>
<reference evidence="8" key="2">
    <citation type="journal article" date="2022" name="Microbiol. Resour. Announc.">
        <title>Metagenome Sequencing to Explore Phylogenomics of Terrestrial Cyanobacteria.</title>
        <authorList>
            <person name="Ward R.D."/>
            <person name="Stajich J.E."/>
            <person name="Johansen J.R."/>
            <person name="Huntemann M."/>
            <person name="Clum A."/>
            <person name="Foster B."/>
            <person name="Foster B."/>
            <person name="Roux S."/>
            <person name="Palaniappan K."/>
            <person name="Varghese N."/>
            <person name="Mukherjee S."/>
            <person name="Reddy T.B.K."/>
            <person name="Daum C."/>
            <person name="Copeland A."/>
            <person name="Chen I.A."/>
            <person name="Ivanova N.N."/>
            <person name="Kyrpides N.C."/>
            <person name="Shapiro N."/>
            <person name="Eloe-Fadrosh E.A."/>
            <person name="Pietrasiak N."/>
        </authorList>
    </citation>
    <scope>NUCLEOTIDE SEQUENCE</scope>
    <source>
        <strain evidence="8">UHER 2000/2452</strain>
    </source>
</reference>
<feature type="transmembrane region" description="Helical" evidence="6">
    <location>
        <begin position="165"/>
        <end position="186"/>
    </location>
</feature>
<comment type="subcellular location">
    <subcellularLocation>
        <location evidence="1">Membrane</location>
        <topology evidence="1">Multi-pass membrane protein</topology>
    </subcellularLocation>
</comment>
<comment type="caution">
    <text evidence="8">The sequence shown here is derived from an EMBL/GenBank/DDBJ whole genome shotgun (WGS) entry which is preliminary data.</text>
</comment>
<reference evidence="8" key="1">
    <citation type="submission" date="2021-05" db="EMBL/GenBank/DDBJ databases">
        <authorList>
            <person name="Pietrasiak N."/>
            <person name="Ward R."/>
            <person name="Stajich J.E."/>
            <person name="Kurbessoian T."/>
        </authorList>
    </citation>
    <scope>NUCLEOTIDE SEQUENCE</scope>
    <source>
        <strain evidence="8">UHER 2000/2452</strain>
    </source>
</reference>
<evidence type="ECO:0000256" key="3">
    <source>
        <dbReference type="ARBA" id="ARBA00022692"/>
    </source>
</evidence>
<feature type="transmembrane region" description="Helical" evidence="6">
    <location>
        <begin position="45"/>
        <end position="64"/>
    </location>
</feature>
<dbReference type="GO" id="GO:0015093">
    <property type="term" value="F:ferrous iron transmembrane transporter activity"/>
    <property type="evidence" value="ECO:0007669"/>
    <property type="project" value="TreeGrafter"/>
</dbReference>
<evidence type="ECO:0000313" key="9">
    <source>
        <dbReference type="Proteomes" id="UP000757435"/>
    </source>
</evidence>
<evidence type="ECO:0000313" key="8">
    <source>
        <dbReference type="EMBL" id="MBW4658618.1"/>
    </source>
</evidence>
<dbReference type="AlphaFoldDB" id="A0A951Q9C1"/>
<dbReference type="Pfam" id="PF01545">
    <property type="entry name" value="Cation_efflux"/>
    <property type="match status" value="1"/>
</dbReference>
<feature type="transmembrane region" description="Helical" evidence="6">
    <location>
        <begin position="129"/>
        <end position="145"/>
    </location>
</feature>
<keyword evidence="2" id="KW-0813">Transport</keyword>
<evidence type="ECO:0000256" key="5">
    <source>
        <dbReference type="ARBA" id="ARBA00023136"/>
    </source>
</evidence>
<feature type="transmembrane region" description="Helical" evidence="6">
    <location>
        <begin position="192"/>
        <end position="209"/>
    </location>
</feature>
<dbReference type="EMBL" id="JAHHHD010000006">
    <property type="protein sequence ID" value="MBW4658618.1"/>
    <property type="molecule type" value="Genomic_DNA"/>
</dbReference>
<name>A0A951Q9C1_9CYAN</name>
<dbReference type="InterPro" id="IPR050291">
    <property type="entry name" value="CDF_Transporter"/>
</dbReference>
<dbReference type="GO" id="GO:0005886">
    <property type="term" value="C:plasma membrane"/>
    <property type="evidence" value="ECO:0007669"/>
    <property type="project" value="TreeGrafter"/>
</dbReference>
<dbReference type="PANTHER" id="PTHR43840:SF15">
    <property type="entry name" value="MITOCHONDRIAL METAL TRANSPORTER 1-RELATED"/>
    <property type="match status" value="1"/>
</dbReference>
<evidence type="ECO:0000259" key="7">
    <source>
        <dbReference type="Pfam" id="PF01545"/>
    </source>
</evidence>
<keyword evidence="5 6" id="KW-0472">Membrane</keyword>
<dbReference type="PANTHER" id="PTHR43840">
    <property type="entry name" value="MITOCHONDRIAL METAL TRANSPORTER 1-RELATED"/>
    <property type="match status" value="1"/>
</dbReference>
<protein>
    <submittedName>
        <fullName evidence="8">Cation transporter</fullName>
    </submittedName>
</protein>
<dbReference type="GO" id="GO:0006882">
    <property type="term" value="P:intracellular zinc ion homeostasis"/>
    <property type="evidence" value="ECO:0007669"/>
    <property type="project" value="TreeGrafter"/>
</dbReference>
<dbReference type="InterPro" id="IPR058533">
    <property type="entry name" value="Cation_efflux_TM"/>
</dbReference>
<proteinExistence type="predicted"/>
<feature type="domain" description="Cation efflux protein transmembrane" evidence="7">
    <location>
        <begin position="15"/>
        <end position="217"/>
    </location>
</feature>
<evidence type="ECO:0000256" key="6">
    <source>
        <dbReference type="SAM" id="Phobius"/>
    </source>
</evidence>